<gene>
    <name evidence="3" type="ORF">EP47_10910</name>
</gene>
<feature type="repeat" description="ANK" evidence="1">
    <location>
        <begin position="112"/>
        <end position="144"/>
    </location>
</feature>
<feature type="compositionally biased region" description="Polar residues" evidence="2">
    <location>
        <begin position="459"/>
        <end position="479"/>
    </location>
</feature>
<evidence type="ECO:0000256" key="2">
    <source>
        <dbReference type="SAM" id="MobiDB-lite"/>
    </source>
</evidence>
<dbReference type="OrthoDB" id="5652925at2"/>
<dbReference type="EMBL" id="JNCF01000019">
    <property type="protein sequence ID" value="KGP63363.1"/>
    <property type="molecule type" value="Genomic_DNA"/>
</dbReference>
<evidence type="ECO:0000313" key="4">
    <source>
        <dbReference type="Proteomes" id="UP000054422"/>
    </source>
</evidence>
<sequence length="479" mass="53187">MLTPPTAPLNTPDIDRSIKLNGALDILKKFNESINESIKEHSQIEELRKKMSLQMEMLNKAKADSELFFRLLSELMASKFEAGLFKEQLSKIVQESGYKNIETALNQAVNENGQSPLQLALQKQDFFLARHLLNNGAKVGPVEKAVFEIALDSKAAKEFGFPPPPPAKEMLHPVKNFGLVLGIKMTSADGTNSQFGHIAPTYQLMTDSVSHFARAHPDKKNFQEIADAYQFSNKASAFKFSTPQRNPEAGHDLAERIQNGKLTTIPVSCAGHAMGLSYVPDGPGSKSGYLVYTNRGLGANPNNYGTHIFRVDEVSTITPQFINNMMNGHSKGTSHNEITSQIKAASGNKDPIHHIQQKGQKQDNCTIANSRSNIEGIMLCLKAKEVGGFDKLTKADMDAVKKEYKQFTNHMRIEKVNELAKALKENPHDMDLNSLAREYLKQHPNADTRLKEPLERALQQGSSVHMSSKETTQSNFRTI</sequence>
<keyword evidence="4" id="KW-1185">Reference proteome</keyword>
<keyword evidence="1" id="KW-0040">ANK repeat</keyword>
<dbReference type="InterPro" id="IPR049968">
    <property type="entry name" value="T4SS_AnkD"/>
</dbReference>
<proteinExistence type="predicted"/>
<dbReference type="PROSITE" id="PS50297">
    <property type="entry name" value="ANK_REP_REGION"/>
    <property type="match status" value="1"/>
</dbReference>
<organism evidence="3 4">
    <name type="scientific">Legionella norrlandica</name>
    <dbReference type="NCBI Taxonomy" id="1498499"/>
    <lineage>
        <taxon>Bacteria</taxon>
        <taxon>Pseudomonadati</taxon>
        <taxon>Pseudomonadota</taxon>
        <taxon>Gammaproteobacteria</taxon>
        <taxon>Legionellales</taxon>
        <taxon>Legionellaceae</taxon>
        <taxon>Legionella</taxon>
    </lineage>
</organism>
<dbReference type="InterPro" id="IPR002110">
    <property type="entry name" value="Ankyrin_rpt"/>
</dbReference>
<dbReference type="RefSeq" id="WP_035889110.1">
    <property type="nucleotide sequence ID" value="NZ_JNCF01000019.1"/>
</dbReference>
<dbReference type="Proteomes" id="UP000054422">
    <property type="component" value="Unassembled WGS sequence"/>
</dbReference>
<dbReference type="AlphaFoldDB" id="A0A0A2T7H0"/>
<accession>A0A0A2T7H0</accession>
<protein>
    <submittedName>
        <fullName evidence="3">Ankyrin</fullName>
    </submittedName>
</protein>
<evidence type="ECO:0000256" key="1">
    <source>
        <dbReference type="PROSITE-ProRule" id="PRU00023"/>
    </source>
</evidence>
<dbReference type="STRING" id="1498499.EP47_10910"/>
<dbReference type="PROSITE" id="PS50088">
    <property type="entry name" value="ANK_REPEAT"/>
    <property type="match status" value="1"/>
</dbReference>
<comment type="caution">
    <text evidence="3">The sequence shown here is derived from an EMBL/GenBank/DDBJ whole genome shotgun (WGS) entry which is preliminary data.</text>
</comment>
<dbReference type="NCBIfam" id="NF043020">
    <property type="entry name" value="T4SS_AnkD"/>
    <property type="match status" value="1"/>
</dbReference>
<evidence type="ECO:0000313" key="3">
    <source>
        <dbReference type="EMBL" id="KGP63363.1"/>
    </source>
</evidence>
<feature type="region of interest" description="Disordered" evidence="2">
    <location>
        <begin position="458"/>
        <end position="479"/>
    </location>
</feature>
<reference evidence="3 4" key="1">
    <citation type="submission" date="2014-05" db="EMBL/GenBank/DDBJ databases">
        <authorList>
            <person name="Rizzardi K."/>
            <person name="Winiecka-Krusnell J."/>
            <person name="Ramliden M."/>
            <person name="Alm E."/>
            <person name="Andersson S."/>
            <person name="Byfors S."/>
        </authorList>
    </citation>
    <scope>NUCLEOTIDE SEQUENCE [LARGE SCALE GENOMIC DNA]</scope>
    <source>
        <strain evidence="3 4">LEGN</strain>
    </source>
</reference>
<name>A0A0A2T7H0_9GAMM</name>